<comment type="cofactor">
    <cofactor evidence="1">
        <name>Zn(2+)</name>
        <dbReference type="ChEBI" id="CHEBI:29105"/>
    </cofactor>
</comment>
<evidence type="ECO:0000256" key="5">
    <source>
        <dbReference type="ARBA" id="ARBA00024029"/>
    </source>
</evidence>
<evidence type="ECO:0000256" key="1">
    <source>
        <dbReference type="ARBA" id="ARBA00001947"/>
    </source>
</evidence>
<sequence>MSGAQPLARHRLVDLTWPEARELFAADPICLLPTGATEPHGPHLPLDVDVVISSAQAEAAARRLVAAGVPALVLPPLSYGVTFFTEGFEGRVSLRPGTLWSMIDDIVKSLEEQGVRRICMTNAHLEPEQVKVLRGVVLDHGAITKNKAHLILADQLRRRWTSTLGAEFATGECHAGDYETSIVLATDPDRVRTDVMAALPGREVGLVAGIQSGVKSFRELGADQAYCGEPAAASAEKGREILEQLAEITVVTCREAWPERFQGSV</sequence>
<keyword evidence="2" id="KW-0479">Metal-binding</keyword>
<keyword evidence="4" id="KW-0862">Zinc</keyword>
<proteinExistence type="inferred from homology"/>
<dbReference type="AlphaFoldDB" id="A0A518CY93"/>
<keyword evidence="3 6" id="KW-0378">Hydrolase</keyword>
<dbReference type="PANTHER" id="PTHR35005:SF1">
    <property type="entry name" value="2-AMINO-5-FORMYLAMINO-6-RIBOSYLAMINOPYRIMIDIN-4(3H)-ONE 5'-MONOPHOSPHATE DEFORMYLASE"/>
    <property type="match status" value="1"/>
</dbReference>
<dbReference type="PANTHER" id="PTHR35005">
    <property type="entry name" value="3-DEHYDRO-SCYLLO-INOSOSE HYDROLASE"/>
    <property type="match status" value="1"/>
</dbReference>
<dbReference type="EC" id="3.5.2.10" evidence="6"/>
<evidence type="ECO:0000256" key="4">
    <source>
        <dbReference type="ARBA" id="ARBA00022833"/>
    </source>
</evidence>
<dbReference type="Pfam" id="PF02633">
    <property type="entry name" value="Creatininase"/>
    <property type="match status" value="1"/>
</dbReference>
<evidence type="ECO:0000256" key="2">
    <source>
        <dbReference type="ARBA" id="ARBA00022723"/>
    </source>
</evidence>
<protein>
    <submittedName>
        <fullName evidence="6">Creatinine amidohydrolase</fullName>
        <ecNumber evidence="6">3.5.2.10</ecNumber>
    </submittedName>
</protein>
<dbReference type="OrthoDB" id="9801445at2"/>
<dbReference type="EMBL" id="CP036290">
    <property type="protein sequence ID" value="QDU84194.1"/>
    <property type="molecule type" value="Genomic_DNA"/>
</dbReference>
<name>A0A518CY93_9BACT</name>
<dbReference type="Gene3D" id="3.40.50.10310">
    <property type="entry name" value="Creatininase"/>
    <property type="match status" value="1"/>
</dbReference>
<dbReference type="RefSeq" id="WP_145185285.1">
    <property type="nucleotide sequence ID" value="NZ_CP036290.1"/>
</dbReference>
<comment type="similarity">
    <text evidence="5">Belongs to the creatininase superfamily.</text>
</comment>
<dbReference type="InterPro" id="IPR024087">
    <property type="entry name" value="Creatininase-like_sf"/>
</dbReference>
<organism evidence="6 7">
    <name type="scientific">Rohdeia mirabilis</name>
    <dbReference type="NCBI Taxonomy" id="2528008"/>
    <lineage>
        <taxon>Bacteria</taxon>
        <taxon>Pseudomonadati</taxon>
        <taxon>Planctomycetota</taxon>
        <taxon>Planctomycetia</taxon>
        <taxon>Planctomycetia incertae sedis</taxon>
        <taxon>Rohdeia</taxon>
    </lineage>
</organism>
<evidence type="ECO:0000313" key="7">
    <source>
        <dbReference type="Proteomes" id="UP000319342"/>
    </source>
</evidence>
<reference evidence="6 7" key="1">
    <citation type="submission" date="2019-02" db="EMBL/GenBank/DDBJ databases">
        <title>Deep-cultivation of Planctomycetes and their phenomic and genomic characterization uncovers novel biology.</title>
        <authorList>
            <person name="Wiegand S."/>
            <person name="Jogler M."/>
            <person name="Boedeker C."/>
            <person name="Pinto D."/>
            <person name="Vollmers J."/>
            <person name="Rivas-Marin E."/>
            <person name="Kohn T."/>
            <person name="Peeters S.H."/>
            <person name="Heuer A."/>
            <person name="Rast P."/>
            <person name="Oberbeckmann S."/>
            <person name="Bunk B."/>
            <person name="Jeske O."/>
            <person name="Meyerdierks A."/>
            <person name="Storesund J.E."/>
            <person name="Kallscheuer N."/>
            <person name="Luecker S."/>
            <person name="Lage O.M."/>
            <person name="Pohl T."/>
            <person name="Merkel B.J."/>
            <person name="Hornburger P."/>
            <person name="Mueller R.-W."/>
            <person name="Bruemmer F."/>
            <person name="Labrenz M."/>
            <person name="Spormann A.M."/>
            <person name="Op den Camp H."/>
            <person name="Overmann J."/>
            <person name="Amann R."/>
            <person name="Jetten M.S.M."/>
            <person name="Mascher T."/>
            <person name="Medema M.H."/>
            <person name="Devos D.P."/>
            <person name="Kaster A.-K."/>
            <person name="Ovreas L."/>
            <person name="Rohde M."/>
            <person name="Galperin M.Y."/>
            <person name="Jogler C."/>
        </authorList>
    </citation>
    <scope>NUCLEOTIDE SEQUENCE [LARGE SCALE GENOMIC DNA]</scope>
    <source>
        <strain evidence="6 7">Pla163</strain>
    </source>
</reference>
<accession>A0A518CY93</accession>
<evidence type="ECO:0000313" key="6">
    <source>
        <dbReference type="EMBL" id="QDU84194.1"/>
    </source>
</evidence>
<dbReference type="GO" id="GO:0046872">
    <property type="term" value="F:metal ion binding"/>
    <property type="evidence" value="ECO:0007669"/>
    <property type="project" value="UniProtKB-KW"/>
</dbReference>
<dbReference type="GO" id="GO:0047789">
    <property type="term" value="F:creatininase activity"/>
    <property type="evidence" value="ECO:0007669"/>
    <property type="project" value="UniProtKB-EC"/>
</dbReference>
<gene>
    <name evidence="6" type="primary">crnA</name>
    <name evidence="6" type="ORF">Pla163_12990</name>
</gene>
<dbReference type="SUPFAM" id="SSF102215">
    <property type="entry name" value="Creatininase"/>
    <property type="match status" value="1"/>
</dbReference>
<dbReference type="Proteomes" id="UP000319342">
    <property type="component" value="Chromosome"/>
</dbReference>
<keyword evidence="7" id="KW-1185">Reference proteome</keyword>
<dbReference type="GO" id="GO:0016811">
    <property type="term" value="F:hydrolase activity, acting on carbon-nitrogen (but not peptide) bonds, in linear amides"/>
    <property type="evidence" value="ECO:0007669"/>
    <property type="project" value="TreeGrafter"/>
</dbReference>
<dbReference type="InterPro" id="IPR003785">
    <property type="entry name" value="Creatininase/forma_Hydrolase"/>
</dbReference>
<dbReference type="GO" id="GO:0009231">
    <property type="term" value="P:riboflavin biosynthetic process"/>
    <property type="evidence" value="ECO:0007669"/>
    <property type="project" value="TreeGrafter"/>
</dbReference>
<evidence type="ECO:0000256" key="3">
    <source>
        <dbReference type="ARBA" id="ARBA00022801"/>
    </source>
</evidence>